<dbReference type="NCBIfam" id="TIGR04181">
    <property type="entry name" value="NHT_00031"/>
    <property type="match status" value="1"/>
</dbReference>
<keyword evidence="2 3" id="KW-0663">Pyridoxal phosphate</keyword>
<dbReference type="GO" id="GO:0008483">
    <property type="term" value="F:transaminase activity"/>
    <property type="evidence" value="ECO:0007669"/>
    <property type="project" value="TreeGrafter"/>
</dbReference>
<evidence type="ECO:0000256" key="1">
    <source>
        <dbReference type="PIRSR" id="PIRSR000390-1"/>
    </source>
</evidence>
<dbReference type="InterPro" id="IPR015422">
    <property type="entry name" value="PyrdxlP-dep_Trfase_small"/>
</dbReference>
<dbReference type="EMBL" id="GG770383">
    <property type="protein sequence ID" value="EFG28015.2"/>
    <property type="molecule type" value="Genomic_DNA"/>
</dbReference>
<dbReference type="InterPro" id="IPR000653">
    <property type="entry name" value="DegT/StrS_aminotransferase"/>
</dbReference>
<reference evidence="4 5" key="1">
    <citation type="submission" date="2010-03" db="EMBL/GenBank/DDBJ databases">
        <title>The Genome Sequence of Fusobacterium sp. 1_1_41FAA.</title>
        <authorList>
            <consortium name="The Broad Institute Genome Sequencing Platform"/>
            <person name="Ward D."/>
            <person name="Earl A."/>
            <person name="Feldgarden M."/>
            <person name="Gevers D."/>
            <person name="Young S.K."/>
            <person name="Zeng Q."/>
            <person name="Koehrsen M."/>
            <person name="Alvarado L."/>
            <person name="Berlin A."/>
            <person name="Borenstein D."/>
            <person name="Chapman S."/>
            <person name="Chen Z."/>
            <person name="Engels R."/>
            <person name="Freedman E."/>
            <person name="Gellesch M."/>
            <person name="Goldberg J."/>
            <person name="Griggs A."/>
            <person name="Gujja S."/>
            <person name="Heilman E."/>
            <person name="Heiman D."/>
            <person name="Hepburn T."/>
            <person name="Howarth C."/>
            <person name="Jen D."/>
            <person name="Larson L."/>
            <person name="Mehta T."/>
            <person name="Park D."/>
            <person name="Pearson M."/>
            <person name="Richards J."/>
            <person name="Roberts A."/>
            <person name="Saif S."/>
            <person name="Shea T."/>
            <person name="Shenoy N."/>
            <person name="Sisk P."/>
            <person name="Stolte C."/>
            <person name="Sykes S."/>
            <person name="Walk T."/>
            <person name="White J."/>
            <person name="Yandava C."/>
            <person name="Strauss J.C."/>
            <person name="Ambrose C.E."/>
            <person name="Allen-Vercoe E."/>
            <person name="Haas B."/>
            <person name="Henn M.R."/>
            <person name="Nusbaum C."/>
            <person name="Birren B."/>
        </authorList>
    </citation>
    <scope>NUCLEOTIDE SEQUENCE [LARGE SCALE GENOMIC DNA]</scope>
    <source>
        <strain evidence="4 5">1_1_41FAA</strain>
    </source>
</reference>
<dbReference type="PANTHER" id="PTHR30244:SF30">
    <property type="entry name" value="BLR5990 PROTEIN"/>
    <property type="match status" value="1"/>
</dbReference>
<gene>
    <name evidence="4" type="ORF">HMPREF0400_01352</name>
</gene>
<dbReference type="Gene3D" id="3.90.1150.10">
    <property type="entry name" value="Aspartate Aminotransferase, domain 1"/>
    <property type="match status" value="1"/>
</dbReference>
<evidence type="ECO:0000313" key="5">
    <source>
        <dbReference type="Proteomes" id="UP000003964"/>
    </source>
</evidence>
<proteinExistence type="inferred from homology"/>
<dbReference type="GO" id="GO:0030170">
    <property type="term" value="F:pyridoxal phosphate binding"/>
    <property type="evidence" value="ECO:0007669"/>
    <property type="project" value="TreeGrafter"/>
</dbReference>
<dbReference type="PANTHER" id="PTHR30244">
    <property type="entry name" value="TRANSAMINASE"/>
    <property type="match status" value="1"/>
</dbReference>
<dbReference type="InterPro" id="IPR015424">
    <property type="entry name" value="PyrdxlP-dep_Trfase"/>
</dbReference>
<organism evidence="4 5">
    <name type="scientific">Fusobacterium periodonticum 1_1_41FAA</name>
    <dbReference type="NCBI Taxonomy" id="469621"/>
    <lineage>
        <taxon>Bacteria</taxon>
        <taxon>Fusobacteriati</taxon>
        <taxon>Fusobacteriota</taxon>
        <taxon>Fusobacteriia</taxon>
        <taxon>Fusobacteriales</taxon>
        <taxon>Fusobacteriaceae</taxon>
        <taxon>Fusobacterium</taxon>
    </lineage>
</organism>
<name>D6LHY9_9FUSO</name>
<dbReference type="AlphaFoldDB" id="D6LHY9"/>
<comment type="similarity">
    <text evidence="3">Belongs to the DegT/DnrJ/EryC1 family.</text>
</comment>
<dbReference type="GO" id="GO:0000271">
    <property type="term" value="P:polysaccharide biosynthetic process"/>
    <property type="evidence" value="ECO:0007669"/>
    <property type="project" value="TreeGrafter"/>
</dbReference>
<dbReference type="Pfam" id="PF01041">
    <property type="entry name" value="DegT_DnrJ_EryC1"/>
    <property type="match status" value="1"/>
</dbReference>
<feature type="modified residue" description="N6-(pyridoxal phosphate)lysine" evidence="2">
    <location>
        <position position="245"/>
    </location>
</feature>
<dbReference type="CDD" id="cd00616">
    <property type="entry name" value="AHBA_syn"/>
    <property type="match status" value="1"/>
</dbReference>
<accession>D6LHY9</accession>
<evidence type="ECO:0000256" key="2">
    <source>
        <dbReference type="PIRSR" id="PIRSR000390-2"/>
    </source>
</evidence>
<dbReference type="SUPFAM" id="SSF53383">
    <property type="entry name" value="PLP-dependent transferases"/>
    <property type="match status" value="1"/>
</dbReference>
<sequence length="427" mass="48595">MSAEEIKEKIQKKIDNKKTVTYILPNIEDLDLKRSLLSQLRNVNIPLSVPNLNKKEILKNLEECLESGWVSTGGKFIPEFEDKVKKYIKTKCAAGVQSGTAGLHLSLQVLGVQRDEEVIVPTLTFIAAVNPVTYLGANPVFIDCDDSLCMDPIKLEKFCSEECDFIDGILVNKKTNRKIRVLVIVHVFGNMADMEKIMDIAKKYNLKVLEDATEALGTYYTEGKYKGKFAGTMGDLGVLSFNANKIITTGGGGMVVGDNYDLVEKVRFLSSQAKKDPLYFIHDEIGYNYRMLNLQAALGTSQIDELESFIETKTKNYYLYKEAVNSIGGLQLLTFRKGIRPNYWFYSLVVDEEKYGLNKDELLRKLVSENIQTRPIWGLIHQQKPYQKYEAYQMEKALWYHERVLNIPCSSNLTEEEVEIVISKLKK</sequence>
<dbReference type="InterPro" id="IPR026385">
    <property type="entry name" value="LegC-like"/>
</dbReference>
<feature type="active site" description="Proton acceptor" evidence="1">
    <location>
        <position position="245"/>
    </location>
</feature>
<evidence type="ECO:0000256" key="3">
    <source>
        <dbReference type="RuleBase" id="RU004508"/>
    </source>
</evidence>
<evidence type="ECO:0000313" key="4">
    <source>
        <dbReference type="EMBL" id="EFG28015.2"/>
    </source>
</evidence>
<dbReference type="Proteomes" id="UP000003964">
    <property type="component" value="Unassembled WGS sequence"/>
</dbReference>
<protein>
    <submittedName>
        <fullName evidence="4">DegT/DnrJ/EryC1/StrS family protein</fullName>
    </submittedName>
</protein>
<dbReference type="InterPro" id="IPR015421">
    <property type="entry name" value="PyrdxlP-dep_Trfase_major"/>
</dbReference>
<dbReference type="Gene3D" id="3.40.640.10">
    <property type="entry name" value="Type I PLP-dependent aspartate aminotransferase-like (Major domain)"/>
    <property type="match status" value="1"/>
</dbReference>
<dbReference type="PIRSF" id="PIRSF000390">
    <property type="entry name" value="PLP_StrS"/>
    <property type="match status" value="1"/>
</dbReference>